<reference evidence="1" key="2">
    <citation type="journal article" date="2015" name="Fish Shellfish Immunol.">
        <title>Early steps in the European eel (Anguilla anguilla)-Vibrio vulnificus interaction in the gills: Role of the RtxA13 toxin.</title>
        <authorList>
            <person name="Callol A."/>
            <person name="Pajuelo D."/>
            <person name="Ebbesson L."/>
            <person name="Teles M."/>
            <person name="MacKenzie S."/>
            <person name="Amaro C."/>
        </authorList>
    </citation>
    <scope>NUCLEOTIDE SEQUENCE</scope>
</reference>
<dbReference type="EMBL" id="GBXM01093403">
    <property type="protein sequence ID" value="JAH15174.1"/>
    <property type="molecule type" value="Transcribed_RNA"/>
</dbReference>
<name>A0A0E9QEE9_ANGAN</name>
<evidence type="ECO:0000313" key="1">
    <source>
        <dbReference type="EMBL" id="JAH15174.1"/>
    </source>
</evidence>
<accession>A0A0E9QEE9</accession>
<reference evidence="1" key="1">
    <citation type="submission" date="2014-11" db="EMBL/GenBank/DDBJ databases">
        <authorList>
            <person name="Amaro Gonzalez C."/>
        </authorList>
    </citation>
    <scope>NUCLEOTIDE SEQUENCE</scope>
</reference>
<proteinExistence type="predicted"/>
<protein>
    <submittedName>
        <fullName evidence="1">Uncharacterized protein</fullName>
    </submittedName>
</protein>
<organism evidence="1">
    <name type="scientific">Anguilla anguilla</name>
    <name type="common">European freshwater eel</name>
    <name type="synonym">Muraena anguilla</name>
    <dbReference type="NCBI Taxonomy" id="7936"/>
    <lineage>
        <taxon>Eukaryota</taxon>
        <taxon>Metazoa</taxon>
        <taxon>Chordata</taxon>
        <taxon>Craniata</taxon>
        <taxon>Vertebrata</taxon>
        <taxon>Euteleostomi</taxon>
        <taxon>Actinopterygii</taxon>
        <taxon>Neopterygii</taxon>
        <taxon>Teleostei</taxon>
        <taxon>Anguilliformes</taxon>
        <taxon>Anguillidae</taxon>
        <taxon>Anguilla</taxon>
    </lineage>
</organism>
<sequence length="20" mass="2410">MYLNIMMNHHDFTRNSGLTN</sequence>
<dbReference type="AlphaFoldDB" id="A0A0E9QEE9"/>